<dbReference type="GO" id="GO:0012501">
    <property type="term" value="P:programmed cell death"/>
    <property type="evidence" value="ECO:0007669"/>
    <property type="project" value="InterPro"/>
</dbReference>
<dbReference type="Pfam" id="PF04598">
    <property type="entry name" value="Gasdermin"/>
    <property type="match status" value="1"/>
</dbReference>
<evidence type="ECO:0000313" key="5">
    <source>
        <dbReference type="Ensembl" id="ENSSORP00005041861.1"/>
    </source>
</evidence>
<dbReference type="Proteomes" id="UP000472271">
    <property type="component" value="Chromosome 11"/>
</dbReference>
<comment type="similarity">
    <text evidence="2">Belongs to the gasdermin family.</text>
</comment>
<dbReference type="PANTHER" id="PTHR15207">
    <property type="entry name" value="NONSYNDROMIC HEARING IMPAIRMENT PROTEIN"/>
    <property type="match status" value="1"/>
</dbReference>
<accession>A0A673BH11</accession>
<dbReference type="GO" id="GO:0012505">
    <property type="term" value="C:endomembrane system"/>
    <property type="evidence" value="ECO:0007669"/>
    <property type="project" value="UniProtKB-SubCell"/>
</dbReference>
<dbReference type="InterPro" id="IPR042377">
    <property type="entry name" value="GSDME"/>
</dbReference>
<comment type="subcellular location">
    <subcellularLocation>
        <location evidence="1">Endomembrane system</location>
    </subcellularLocation>
</comment>
<feature type="domain" description="Gasdermin pore forming" evidence="4">
    <location>
        <begin position="1"/>
        <end position="239"/>
    </location>
</feature>
<organism evidence="5 6">
    <name type="scientific">Sphaeramia orbicularis</name>
    <name type="common">orbiculate cardinalfish</name>
    <dbReference type="NCBI Taxonomy" id="375764"/>
    <lineage>
        <taxon>Eukaryota</taxon>
        <taxon>Metazoa</taxon>
        <taxon>Chordata</taxon>
        <taxon>Craniata</taxon>
        <taxon>Vertebrata</taxon>
        <taxon>Euteleostomi</taxon>
        <taxon>Actinopterygii</taxon>
        <taxon>Neopterygii</taxon>
        <taxon>Teleostei</taxon>
        <taxon>Neoteleostei</taxon>
        <taxon>Acanthomorphata</taxon>
        <taxon>Gobiaria</taxon>
        <taxon>Kurtiformes</taxon>
        <taxon>Apogonoidei</taxon>
        <taxon>Apogonidae</taxon>
        <taxon>Apogoninae</taxon>
        <taxon>Sphaeramia</taxon>
    </lineage>
</organism>
<dbReference type="Ensembl" id="ENSSORT00005042933.1">
    <property type="protein sequence ID" value="ENSSORP00005041861.1"/>
    <property type="gene ID" value="ENSSORG00005019435.1"/>
</dbReference>
<reference evidence="5" key="3">
    <citation type="submission" date="2025-09" db="UniProtKB">
        <authorList>
            <consortium name="Ensembl"/>
        </authorList>
    </citation>
    <scope>IDENTIFICATION</scope>
</reference>
<protein>
    <submittedName>
        <fullName evidence="5">Gasdermin-E-like</fullName>
    </submittedName>
</protein>
<dbReference type="InterPro" id="IPR040460">
    <property type="entry name" value="Gasdermin_pore"/>
</dbReference>
<reference evidence="5" key="2">
    <citation type="submission" date="2025-08" db="UniProtKB">
        <authorList>
            <consortium name="Ensembl"/>
        </authorList>
    </citation>
    <scope>IDENTIFICATION</scope>
</reference>
<gene>
    <name evidence="5" type="primary">LOC115427802</name>
</gene>
<dbReference type="GeneID" id="115427802"/>
<evidence type="ECO:0000256" key="1">
    <source>
        <dbReference type="ARBA" id="ARBA00004308"/>
    </source>
</evidence>
<dbReference type="AlphaFoldDB" id="A0A673BH11"/>
<dbReference type="RefSeq" id="XP_030002330.1">
    <property type="nucleotide sequence ID" value="XM_030146470.1"/>
</dbReference>
<keyword evidence="3" id="KW-0472">Membrane</keyword>
<dbReference type="PANTHER" id="PTHR15207:SF3">
    <property type="entry name" value="DEAFNESS, AUTOSOMAL DOMINANT 5-RELATED"/>
    <property type="match status" value="1"/>
</dbReference>
<evidence type="ECO:0000259" key="4">
    <source>
        <dbReference type="Pfam" id="PF04598"/>
    </source>
</evidence>
<dbReference type="OrthoDB" id="8815334at2759"/>
<name>A0A673BH11_9TELE</name>
<sequence>MFSKATANIVRQIDPEGSLIHVSRLNDSQKLFPMALVVKRNRFWAWQRPKYQPTDFSLGDLLQGNEKLSPGVSEEDFLTYSGAHMDRITGKVETQAGPVSATLEGRGSYNLQSSFGKLKKKELDVKRLVRDSETRMVNMQHMLMQQLEKKAEVLAVVKDIVITAESCSIKQTKKEQCALQGVLGLVGLLGSFLKVCVSDRSSIHLDSDESLEIPPGTVVAYSVRELEIKSNGHFMICLQPGTIGGIESDSVSHWNSHDSLNVVDGRINDSQERDLFPLAELPQSTRSELFKKLQDTMKDKYALSMFQSALEESRLEDTSDVPAHLNAIHLLVSAMEELPDETLNLLSKSHPDFLEAFNMLIFGLKESCLHLPVQSLPVSLKDNQNFQLAEQLLLSTDVTLTRRNDELWAETKTDPQVLPLVLCLSVHGLTLLCKEQQL</sequence>
<dbReference type="InParanoid" id="A0A673BH11"/>
<keyword evidence="6" id="KW-1185">Reference proteome</keyword>
<dbReference type="GO" id="GO:0005737">
    <property type="term" value="C:cytoplasm"/>
    <property type="evidence" value="ECO:0007669"/>
    <property type="project" value="TreeGrafter"/>
</dbReference>
<evidence type="ECO:0000256" key="2">
    <source>
        <dbReference type="ARBA" id="ARBA00009279"/>
    </source>
</evidence>
<proteinExistence type="inferred from homology"/>
<reference evidence="5" key="1">
    <citation type="submission" date="2019-06" db="EMBL/GenBank/DDBJ databases">
        <authorList>
            <consortium name="Wellcome Sanger Institute Data Sharing"/>
        </authorList>
    </citation>
    <scope>NUCLEOTIDE SEQUENCE [LARGE SCALE GENOMIC DNA]</scope>
</reference>
<evidence type="ECO:0000313" key="6">
    <source>
        <dbReference type="Proteomes" id="UP000472271"/>
    </source>
</evidence>
<evidence type="ECO:0000256" key="3">
    <source>
        <dbReference type="ARBA" id="ARBA00023136"/>
    </source>
</evidence>